<dbReference type="EMBL" id="JAPEVB010000004">
    <property type="protein sequence ID" value="KAJ4388899.1"/>
    <property type="molecule type" value="Genomic_DNA"/>
</dbReference>
<evidence type="ECO:0000256" key="1">
    <source>
        <dbReference type="ARBA" id="ARBA00004141"/>
    </source>
</evidence>
<reference evidence="9" key="1">
    <citation type="submission" date="2022-10" db="EMBL/GenBank/DDBJ databases">
        <title>Tapping the CABI collections for fungal endophytes: first genome assemblies for Collariella, Neodidymelliopsis, Ascochyta clinopodiicola, Didymella pomorum, Didymosphaeria variabile, Neocosmospora piperis and Neocucurbitaria cava.</title>
        <authorList>
            <person name="Hill R."/>
        </authorList>
    </citation>
    <scope>NUCLEOTIDE SEQUENCE</scope>
    <source>
        <strain evidence="9">IMI 355082</strain>
    </source>
</reference>
<protein>
    <recommendedName>
        <fullName evidence="8">Rhodopsin domain-containing protein</fullName>
    </recommendedName>
</protein>
<dbReference type="InterPro" id="IPR052337">
    <property type="entry name" value="SAT4-like"/>
</dbReference>
<keyword evidence="2 7" id="KW-0812">Transmembrane</keyword>
<evidence type="ECO:0000256" key="4">
    <source>
        <dbReference type="ARBA" id="ARBA00023136"/>
    </source>
</evidence>
<dbReference type="GO" id="GO:0016020">
    <property type="term" value="C:membrane"/>
    <property type="evidence" value="ECO:0007669"/>
    <property type="project" value="UniProtKB-SubCell"/>
</dbReference>
<feature type="transmembrane region" description="Helical" evidence="7">
    <location>
        <begin position="121"/>
        <end position="150"/>
    </location>
</feature>
<dbReference type="PANTHER" id="PTHR33048">
    <property type="entry name" value="PTH11-LIKE INTEGRAL MEMBRANE PROTEIN (AFU_ORTHOLOGUE AFUA_5G11245)"/>
    <property type="match status" value="1"/>
</dbReference>
<dbReference type="InterPro" id="IPR049326">
    <property type="entry name" value="Rhodopsin_dom_fungi"/>
</dbReference>
<dbReference type="PANTHER" id="PTHR33048:SF47">
    <property type="entry name" value="INTEGRAL MEMBRANE PROTEIN-RELATED"/>
    <property type="match status" value="1"/>
</dbReference>
<comment type="caution">
    <text evidence="9">The sequence shown here is derived from an EMBL/GenBank/DDBJ whole genome shotgun (WGS) entry which is preliminary data.</text>
</comment>
<evidence type="ECO:0000256" key="3">
    <source>
        <dbReference type="ARBA" id="ARBA00022989"/>
    </source>
</evidence>
<comment type="subcellular location">
    <subcellularLocation>
        <location evidence="1">Membrane</location>
        <topology evidence="1">Multi-pass membrane protein</topology>
    </subcellularLocation>
</comment>
<dbReference type="Proteomes" id="UP001140453">
    <property type="component" value="Unassembled WGS sequence"/>
</dbReference>
<comment type="similarity">
    <text evidence="5">Belongs to the SAT4 family.</text>
</comment>
<dbReference type="AlphaFoldDB" id="A0A9W8YPP3"/>
<feature type="transmembrane region" description="Helical" evidence="7">
    <location>
        <begin position="197"/>
        <end position="217"/>
    </location>
</feature>
<feature type="transmembrane region" description="Helical" evidence="7">
    <location>
        <begin position="25"/>
        <end position="45"/>
    </location>
</feature>
<evidence type="ECO:0000256" key="7">
    <source>
        <dbReference type="SAM" id="Phobius"/>
    </source>
</evidence>
<accession>A0A9W8YPP3</accession>
<feature type="transmembrane region" description="Helical" evidence="7">
    <location>
        <begin position="97"/>
        <end position="115"/>
    </location>
</feature>
<keyword evidence="10" id="KW-1185">Reference proteome</keyword>
<evidence type="ECO:0000313" key="9">
    <source>
        <dbReference type="EMBL" id="KAJ4388899.1"/>
    </source>
</evidence>
<keyword evidence="4 7" id="KW-0472">Membrane</keyword>
<feature type="transmembrane region" description="Helical" evidence="7">
    <location>
        <begin position="65"/>
        <end position="85"/>
    </location>
</feature>
<dbReference type="OrthoDB" id="5240100at2759"/>
<proteinExistence type="inferred from homology"/>
<evidence type="ECO:0000256" key="5">
    <source>
        <dbReference type="ARBA" id="ARBA00038359"/>
    </source>
</evidence>
<dbReference type="Pfam" id="PF20684">
    <property type="entry name" value="Fung_rhodopsin"/>
    <property type="match status" value="1"/>
</dbReference>
<evidence type="ECO:0000313" key="10">
    <source>
        <dbReference type="Proteomes" id="UP001140453"/>
    </source>
</evidence>
<evidence type="ECO:0000256" key="2">
    <source>
        <dbReference type="ARBA" id="ARBA00022692"/>
    </source>
</evidence>
<feature type="compositionally biased region" description="Polar residues" evidence="6">
    <location>
        <begin position="341"/>
        <end position="355"/>
    </location>
</feature>
<feature type="transmembrane region" description="Helical" evidence="7">
    <location>
        <begin position="253"/>
        <end position="272"/>
    </location>
</feature>
<feature type="region of interest" description="Disordered" evidence="6">
    <location>
        <begin position="337"/>
        <end position="373"/>
    </location>
</feature>
<gene>
    <name evidence="9" type="ORF">N0V93_006360</name>
</gene>
<organism evidence="9 10">
    <name type="scientific">Gnomoniopsis smithogilvyi</name>
    <dbReference type="NCBI Taxonomy" id="1191159"/>
    <lineage>
        <taxon>Eukaryota</taxon>
        <taxon>Fungi</taxon>
        <taxon>Dikarya</taxon>
        <taxon>Ascomycota</taxon>
        <taxon>Pezizomycotina</taxon>
        <taxon>Sordariomycetes</taxon>
        <taxon>Sordariomycetidae</taxon>
        <taxon>Diaporthales</taxon>
        <taxon>Gnomoniaceae</taxon>
        <taxon>Gnomoniopsis</taxon>
    </lineage>
</organism>
<feature type="domain" description="Rhodopsin" evidence="8">
    <location>
        <begin position="41"/>
        <end position="265"/>
    </location>
</feature>
<evidence type="ECO:0000256" key="6">
    <source>
        <dbReference type="SAM" id="MobiDB-lite"/>
    </source>
</evidence>
<keyword evidence="3 7" id="KW-1133">Transmembrane helix</keyword>
<sequence>MSRQIANIDTPQITQTPQSLHDQTIGLFVFFPVLCTVTLALRIYVRTKLCKGAFGWDDVALIITWTGLILWVGMAWTSVAVVYGSAEWLLYVDNKNYVCYIISGVVKISVALVLYRLDTRLWMHILLIADMIICATWTVVVTLIIGLGCTTHSPYVLSESVCEGANYAQELSYVIFNVLHVIIPVFIVWGVQVRGNLRWAVIALFSVGLLAVVAAVMKLKVYIEFYNPGPDTQIIILWYQSMIWAVAEHGLSLFAATILAVRPFFTFLVQWYESISNKMGYGSGSRQSVSNNSAFSRASKISNGPGSPRLTEMDTGIGMRHDLHDAGSDYDLEHNLEQSSEKGPTYQDVESTSPLPQVGSKRPAGVETGEVVR</sequence>
<feature type="transmembrane region" description="Helical" evidence="7">
    <location>
        <begin position="171"/>
        <end position="191"/>
    </location>
</feature>
<evidence type="ECO:0000259" key="8">
    <source>
        <dbReference type="Pfam" id="PF20684"/>
    </source>
</evidence>
<name>A0A9W8YPP3_9PEZI</name>